<dbReference type="AlphaFoldDB" id="A0A4Z2F8A7"/>
<gene>
    <name evidence="1" type="ORF">EYF80_052380</name>
</gene>
<comment type="caution">
    <text evidence="1">The sequence shown here is derived from an EMBL/GenBank/DDBJ whole genome shotgun (WGS) entry which is preliminary data.</text>
</comment>
<dbReference type="EMBL" id="SRLO01001486">
    <property type="protein sequence ID" value="TNN37456.1"/>
    <property type="molecule type" value="Genomic_DNA"/>
</dbReference>
<proteinExistence type="predicted"/>
<evidence type="ECO:0000313" key="2">
    <source>
        <dbReference type="Proteomes" id="UP000314294"/>
    </source>
</evidence>
<sequence>MVTTQTPEIQLSCNPLRAAVMLMRPAVNRAAMMLMWPPDIWETQQLLAGRRSVRKPPSRHKTHYSSDEIDFLCVCMICDPLESGEIVFTGRIMLPCGVSSLLRPAN</sequence>
<keyword evidence="2" id="KW-1185">Reference proteome</keyword>
<accession>A0A4Z2F8A7</accession>
<organism evidence="1 2">
    <name type="scientific">Liparis tanakae</name>
    <name type="common">Tanaka's snailfish</name>
    <dbReference type="NCBI Taxonomy" id="230148"/>
    <lineage>
        <taxon>Eukaryota</taxon>
        <taxon>Metazoa</taxon>
        <taxon>Chordata</taxon>
        <taxon>Craniata</taxon>
        <taxon>Vertebrata</taxon>
        <taxon>Euteleostomi</taxon>
        <taxon>Actinopterygii</taxon>
        <taxon>Neopterygii</taxon>
        <taxon>Teleostei</taxon>
        <taxon>Neoteleostei</taxon>
        <taxon>Acanthomorphata</taxon>
        <taxon>Eupercaria</taxon>
        <taxon>Perciformes</taxon>
        <taxon>Cottioidei</taxon>
        <taxon>Cottales</taxon>
        <taxon>Liparidae</taxon>
        <taxon>Liparis</taxon>
    </lineage>
</organism>
<name>A0A4Z2F8A7_9TELE</name>
<evidence type="ECO:0000313" key="1">
    <source>
        <dbReference type="EMBL" id="TNN37456.1"/>
    </source>
</evidence>
<protein>
    <submittedName>
        <fullName evidence="1">Uncharacterized protein</fullName>
    </submittedName>
</protein>
<dbReference type="Proteomes" id="UP000314294">
    <property type="component" value="Unassembled WGS sequence"/>
</dbReference>
<reference evidence="1 2" key="1">
    <citation type="submission" date="2019-03" db="EMBL/GenBank/DDBJ databases">
        <title>First draft genome of Liparis tanakae, snailfish: a comprehensive survey of snailfish specific genes.</title>
        <authorList>
            <person name="Kim W."/>
            <person name="Song I."/>
            <person name="Jeong J.-H."/>
            <person name="Kim D."/>
            <person name="Kim S."/>
            <person name="Ryu S."/>
            <person name="Song J.Y."/>
            <person name="Lee S.K."/>
        </authorList>
    </citation>
    <scope>NUCLEOTIDE SEQUENCE [LARGE SCALE GENOMIC DNA]</scope>
    <source>
        <tissue evidence="1">Muscle</tissue>
    </source>
</reference>